<dbReference type="Gene3D" id="3.40.50.300">
    <property type="entry name" value="P-loop containing nucleotide triphosphate hydrolases"/>
    <property type="match status" value="1"/>
</dbReference>
<dbReference type="GO" id="GO:0043023">
    <property type="term" value="F:ribosomal large subunit binding"/>
    <property type="evidence" value="ECO:0007669"/>
    <property type="project" value="UniProtKB-UniRule"/>
</dbReference>
<dbReference type="Pfam" id="PF06071">
    <property type="entry name" value="YchF-GTPase_C"/>
    <property type="match status" value="1"/>
</dbReference>
<evidence type="ECO:0000256" key="4">
    <source>
        <dbReference type="ARBA" id="ARBA00022840"/>
    </source>
</evidence>
<dbReference type="InterPro" id="IPR012675">
    <property type="entry name" value="Beta-grasp_dom_sf"/>
</dbReference>
<comment type="caution">
    <text evidence="5">Lacks conserved residue(s) required for the propagation of feature annotation.</text>
</comment>
<dbReference type="PROSITE" id="PS51880">
    <property type="entry name" value="TGS"/>
    <property type="match status" value="1"/>
</dbReference>
<dbReference type="Pfam" id="PF01926">
    <property type="entry name" value="MMR_HSR1"/>
    <property type="match status" value="1"/>
</dbReference>
<dbReference type="FunFam" id="1.10.150.300:FF:000001">
    <property type="entry name" value="Ribosome-binding ATPase YchF"/>
    <property type="match status" value="1"/>
</dbReference>
<dbReference type="PANTHER" id="PTHR23305:SF18">
    <property type="entry name" value="OBG-TYPE G DOMAIN-CONTAINING PROTEIN"/>
    <property type="match status" value="1"/>
</dbReference>
<keyword evidence="6" id="KW-0175">Coiled coil</keyword>
<evidence type="ECO:0000313" key="9">
    <source>
        <dbReference type="Proteomes" id="UP000229740"/>
    </source>
</evidence>
<protein>
    <recommendedName>
        <fullName evidence="5">Ribosome-binding ATPase YchF</fullName>
    </recommendedName>
</protein>
<dbReference type="NCBIfam" id="TIGR00092">
    <property type="entry name" value="redox-regulated ATPase YchF"/>
    <property type="match status" value="1"/>
</dbReference>
<keyword evidence="3 5" id="KW-0547">Nucleotide-binding</keyword>
<evidence type="ECO:0000256" key="6">
    <source>
        <dbReference type="SAM" id="Coils"/>
    </source>
</evidence>
<dbReference type="SUPFAM" id="SSF81271">
    <property type="entry name" value="TGS-like"/>
    <property type="match status" value="1"/>
</dbReference>
<dbReference type="InterPro" id="IPR023192">
    <property type="entry name" value="TGS-like_dom_sf"/>
</dbReference>
<proteinExistence type="inferred from homology"/>
<evidence type="ECO:0000256" key="2">
    <source>
        <dbReference type="ARBA" id="ARBA00022723"/>
    </source>
</evidence>
<keyword evidence="2" id="KW-0479">Metal-binding</keyword>
<dbReference type="InterPro" id="IPR013029">
    <property type="entry name" value="YchF_C"/>
</dbReference>
<comment type="similarity">
    <text evidence="5">Belongs to the TRAFAC class OBG-HflX-like GTPase superfamily. OBG GTPase family. YchF/OLA1 subfamily.</text>
</comment>
<dbReference type="InterPro" id="IPR004396">
    <property type="entry name" value="ATPase_YchF/OLA1"/>
</dbReference>
<dbReference type="InterPro" id="IPR012676">
    <property type="entry name" value="TGS-like"/>
</dbReference>
<feature type="domain" description="TGS" evidence="7">
    <location>
        <begin position="277"/>
        <end position="360"/>
    </location>
</feature>
<feature type="coiled-coil region" evidence="6">
    <location>
        <begin position="127"/>
        <end position="154"/>
    </location>
</feature>
<name>A0A2G6E3F8_9BACT</name>
<gene>
    <name evidence="5" type="primary">ychF</name>
    <name evidence="8" type="ORF">CSB45_10335</name>
</gene>
<dbReference type="Gene3D" id="3.10.20.30">
    <property type="match status" value="1"/>
</dbReference>
<accession>A0A2G6E3F8</accession>
<dbReference type="AlphaFoldDB" id="A0A2G6E3F8"/>
<comment type="cofactor">
    <cofactor evidence="1">
        <name>Mg(2+)</name>
        <dbReference type="ChEBI" id="CHEBI:18420"/>
    </cofactor>
</comment>
<dbReference type="GO" id="GO:0016887">
    <property type="term" value="F:ATP hydrolysis activity"/>
    <property type="evidence" value="ECO:0007669"/>
    <property type="project" value="UniProtKB-UniRule"/>
</dbReference>
<dbReference type="EMBL" id="PDPS01000032">
    <property type="protein sequence ID" value="PID56623.1"/>
    <property type="molecule type" value="Genomic_DNA"/>
</dbReference>
<dbReference type="SUPFAM" id="SSF52540">
    <property type="entry name" value="P-loop containing nucleoside triphosphate hydrolases"/>
    <property type="match status" value="1"/>
</dbReference>
<comment type="caution">
    <text evidence="8">The sequence shown here is derived from an EMBL/GenBank/DDBJ whole genome shotgun (WGS) entry which is preliminary data.</text>
</comment>
<evidence type="ECO:0000313" key="8">
    <source>
        <dbReference type="EMBL" id="PID56623.1"/>
    </source>
</evidence>
<evidence type="ECO:0000256" key="1">
    <source>
        <dbReference type="ARBA" id="ARBA00001946"/>
    </source>
</evidence>
<evidence type="ECO:0000256" key="3">
    <source>
        <dbReference type="ARBA" id="ARBA00022741"/>
    </source>
</evidence>
<dbReference type="PANTHER" id="PTHR23305">
    <property type="entry name" value="OBG GTPASE FAMILY"/>
    <property type="match status" value="1"/>
</dbReference>
<dbReference type="Gene3D" id="1.10.150.300">
    <property type="entry name" value="TGS-like domain"/>
    <property type="match status" value="1"/>
</dbReference>
<dbReference type="GO" id="GO:0046872">
    <property type="term" value="F:metal ion binding"/>
    <property type="evidence" value="ECO:0007669"/>
    <property type="project" value="UniProtKB-KW"/>
</dbReference>
<dbReference type="HAMAP" id="MF_00944">
    <property type="entry name" value="YchF_OLA1_ATPase"/>
    <property type="match status" value="1"/>
</dbReference>
<dbReference type="FunFam" id="3.10.20.30:FF:000001">
    <property type="entry name" value="Ribosome-binding ATPase YchF"/>
    <property type="match status" value="1"/>
</dbReference>
<reference evidence="8 9" key="1">
    <citation type="submission" date="2017-10" db="EMBL/GenBank/DDBJ databases">
        <title>Novel microbial diversity and functional potential in the marine mammal oral microbiome.</title>
        <authorList>
            <person name="Dudek N.K."/>
            <person name="Sun C.L."/>
            <person name="Burstein D."/>
            <person name="Kantor R.S."/>
            <person name="Aliaga Goltsman D.S."/>
            <person name="Bik E.M."/>
            <person name="Thomas B.C."/>
            <person name="Banfield J.F."/>
            <person name="Relman D.A."/>
        </authorList>
    </citation>
    <scope>NUCLEOTIDE SEQUENCE [LARGE SCALE GENOMIC DNA]</scope>
    <source>
        <strain evidence="8">DOLZORAL124_49_17</strain>
    </source>
</reference>
<dbReference type="GO" id="GO:0005525">
    <property type="term" value="F:GTP binding"/>
    <property type="evidence" value="ECO:0007669"/>
    <property type="project" value="InterPro"/>
</dbReference>
<dbReference type="GO" id="GO:0005524">
    <property type="term" value="F:ATP binding"/>
    <property type="evidence" value="ECO:0007669"/>
    <property type="project" value="UniProtKB-UniRule"/>
</dbReference>
<evidence type="ECO:0000256" key="5">
    <source>
        <dbReference type="HAMAP-Rule" id="MF_00944"/>
    </source>
</evidence>
<dbReference type="GO" id="GO:0005737">
    <property type="term" value="C:cytoplasm"/>
    <property type="evidence" value="ECO:0007669"/>
    <property type="project" value="TreeGrafter"/>
</dbReference>
<dbReference type="CDD" id="cd04867">
    <property type="entry name" value="TGS_YchF_OLA1"/>
    <property type="match status" value="1"/>
</dbReference>
<sequence>MKAGIIGLPRCGKTTLFNVLTGRNVQTGGYGVGSEPNIGTVKVPDERIDALSTMFAPKKTTYAVVEYVDVSGLAKGSVQDAGMASRFLAHIRNVDALIHVVRTFESKTVPMPEGGIDPAGDIDALKLELILSDLAIVEKRIERLETDIHKKGEKTQEHELRLMQRIKDCLEHEQTIRDLEVTVDEARLLRGYQFLSRKPMLIVLNIGEDHIGDTEKYRELIARNAAQGMPTLALSAAIESEIAQLDSQEDIQTFMDAIGIQEPGLTRLIRVSYELLGLISFFTVGKDEVRAWTIQHDTKASQAAGTIHSDLERGFIRAEVIHYDDLMKYGSIAKTKQHGAFRVEGRDYIVVDGDIINVRFNV</sequence>
<evidence type="ECO:0000259" key="7">
    <source>
        <dbReference type="PROSITE" id="PS51880"/>
    </source>
</evidence>
<dbReference type="Proteomes" id="UP000229740">
    <property type="component" value="Unassembled WGS sequence"/>
</dbReference>
<organism evidence="8 9">
    <name type="scientific">candidate division KSB3 bacterium</name>
    <dbReference type="NCBI Taxonomy" id="2044937"/>
    <lineage>
        <taxon>Bacteria</taxon>
        <taxon>candidate division KSB3</taxon>
    </lineage>
</organism>
<dbReference type="InterPro" id="IPR027417">
    <property type="entry name" value="P-loop_NTPase"/>
</dbReference>
<dbReference type="InterPro" id="IPR006073">
    <property type="entry name" value="GTP-bd"/>
</dbReference>
<dbReference type="InterPro" id="IPR004095">
    <property type="entry name" value="TGS"/>
</dbReference>
<dbReference type="PIRSF" id="PIRSF006641">
    <property type="entry name" value="CHP00092"/>
    <property type="match status" value="1"/>
</dbReference>
<dbReference type="PRINTS" id="PR00326">
    <property type="entry name" value="GTP1OBG"/>
</dbReference>
<keyword evidence="4 5" id="KW-0067">ATP-binding</keyword>
<comment type="function">
    <text evidence="5">ATPase that binds to both the 70S ribosome and the 50S ribosomal subunit in a nucleotide-independent manner.</text>
</comment>